<sequence length="67" mass="7595">MELSSAFFLFLLLSLPFFSADSEETASYEIDYRGPETHSSNIIPPPHHSHSSPSIQGEKNHRTKKLH</sequence>
<gene>
    <name evidence="3" type="ORF">QN277_012951</name>
</gene>
<keyword evidence="2" id="KW-0732">Signal</keyword>
<evidence type="ECO:0008006" key="5">
    <source>
        <dbReference type="Google" id="ProtNLM"/>
    </source>
</evidence>
<accession>A0AAE1N2K0</accession>
<comment type="caution">
    <text evidence="3">The sequence shown here is derived from an EMBL/GenBank/DDBJ whole genome shotgun (WGS) entry which is preliminary data.</text>
</comment>
<evidence type="ECO:0000256" key="1">
    <source>
        <dbReference type="SAM" id="MobiDB-lite"/>
    </source>
</evidence>
<evidence type="ECO:0000313" key="4">
    <source>
        <dbReference type="Proteomes" id="UP001293593"/>
    </source>
</evidence>
<dbReference type="AlphaFoldDB" id="A0AAE1N2K0"/>
<feature type="chain" id="PRO_5042170438" description="Transmembrane protein" evidence="2">
    <location>
        <begin position="23"/>
        <end position="67"/>
    </location>
</feature>
<dbReference type="EMBL" id="JAWXYG010000002">
    <property type="protein sequence ID" value="KAK4281459.1"/>
    <property type="molecule type" value="Genomic_DNA"/>
</dbReference>
<dbReference type="Proteomes" id="UP001293593">
    <property type="component" value="Unassembled WGS sequence"/>
</dbReference>
<feature type="region of interest" description="Disordered" evidence="1">
    <location>
        <begin position="29"/>
        <end position="67"/>
    </location>
</feature>
<evidence type="ECO:0000256" key="2">
    <source>
        <dbReference type="SAM" id="SignalP"/>
    </source>
</evidence>
<keyword evidence="4" id="KW-1185">Reference proteome</keyword>
<evidence type="ECO:0000313" key="3">
    <source>
        <dbReference type="EMBL" id="KAK4281459.1"/>
    </source>
</evidence>
<organism evidence="3 4">
    <name type="scientific">Acacia crassicarpa</name>
    <name type="common">northern wattle</name>
    <dbReference type="NCBI Taxonomy" id="499986"/>
    <lineage>
        <taxon>Eukaryota</taxon>
        <taxon>Viridiplantae</taxon>
        <taxon>Streptophyta</taxon>
        <taxon>Embryophyta</taxon>
        <taxon>Tracheophyta</taxon>
        <taxon>Spermatophyta</taxon>
        <taxon>Magnoliopsida</taxon>
        <taxon>eudicotyledons</taxon>
        <taxon>Gunneridae</taxon>
        <taxon>Pentapetalae</taxon>
        <taxon>rosids</taxon>
        <taxon>fabids</taxon>
        <taxon>Fabales</taxon>
        <taxon>Fabaceae</taxon>
        <taxon>Caesalpinioideae</taxon>
        <taxon>mimosoid clade</taxon>
        <taxon>Acacieae</taxon>
        <taxon>Acacia</taxon>
    </lineage>
</organism>
<protein>
    <recommendedName>
        <fullName evidence="5">Transmembrane protein</fullName>
    </recommendedName>
</protein>
<name>A0AAE1N2K0_9FABA</name>
<feature type="signal peptide" evidence="2">
    <location>
        <begin position="1"/>
        <end position="22"/>
    </location>
</feature>
<reference evidence="3" key="1">
    <citation type="submission" date="2023-10" db="EMBL/GenBank/DDBJ databases">
        <title>Chromosome-level genome of the transformable northern wattle, Acacia crassicarpa.</title>
        <authorList>
            <person name="Massaro I."/>
            <person name="Sinha N.R."/>
            <person name="Poethig S."/>
            <person name="Leichty A.R."/>
        </authorList>
    </citation>
    <scope>NUCLEOTIDE SEQUENCE</scope>
    <source>
        <strain evidence="3">Acra3RX</strain>
        <tissue evidence="3">Leaf</tissue>
    </source>
</reference>
<proteinExistence type="predicted"/>